<keyword evidence="5" id="KW-1185">Reference proteome</keyword>
<evidence type="ECO:0000313" key="5">
    <source>
        <dbReference type="Proteomes" id="UP000070544"/>
    </source>
</evidence>
<feature type="region of interest" description="Disordered" evidence="1">
    <location>
        <begin position="560"/>
        <end position="584"/>
    </location>
</feature>
<dbReference type="GO" id="GO:0007010">
    <property type="term" value="P:cytoskeleton organization"/>
    <property type="evidence" value="ECO:0007669"/>
    <property type="project" value="TreeGrafter"/>
</dbReference>
<dbReference type="PANTHER" id="PTHR13239">
    <property type="entry name" value="PROTEIN REQUIRED FOR HYPHAL ANASTOMOSIS HAM-2"/>
    <property type="match status" value="1"/>
</dbReference>
<reference evidence="4 5" key="1">
    <citation type="journal article" date="2015" name="Genome Biol. Evol.">
        <title>Phylogenomic analyses indicate that early fungi evolved digesting cell walls of algal ancestors of land plants.</title>
        <authorList>
            <person name="Chang Y."/>
            <person name="Wang S."/>
            <person name="Sekimoto S."/>
            <person name="Aerts A.L."/>
            <person name="Choi C."/>
            <person name="Clum A."/>
            <person name="LaButti K.M."/>
            <person name="Lindquist E.A."/>
            <person name="Yee Ngan C."/>
            <person name="Ohm R.A."/>
            <person name="Salamov A.A."/>
            <person name="Grigoriev I.V."/>
            <person name="Spatafora J.W."/>
            <person name="Berbee M.L."/>
        </authorList>
    </citation>
    <scope>NUCLEOTIDE SEQUENCE [LARGE SCALE GENOMIC DNA]</scope>
    <source>
        <strain evidence="4 5">JEL478</strain>
    </source>
</reference>
<organism evidence="4 5">
    <name type="scientific">Gonapodya prolifera (strain JEL478)</name>
    <name type="common">Monoblepharis prolifera</name>
    <dbReference type="NCBI Taxonomy" id="1344416"/>
    <lineage>
        <taxon>Eukaryota</taxon>
        <taxon>Fungi</taxon>
        <taxon>Fungi incertae sedis</taxon>
        <taxon>Chytridiomycota</taxon>
        <taxon>Chytridiomycota incertae sedis</taxon>
        <taxon>Monoblepharidomycetes</taxon>
        <taxon>Monoblepharidales</taxon>
        <taxon>Gonapodyaceae</taxon>
        <taxon>Gonapodya</taxon>
    </lineage>
</organism>
<dbReference type="PANTHER" id="PTHR13239:SF4">
    <property type="entry name" value="AT25231P"/>
    <property type="match status" value="1"/>
</dbReference>
<feature type="region of interest" description="Disordered" evidence="1">
    <location>
        <begin position="805"/>
        <end position="840"/>
    </location>
</feature>
<proteinExistence type="predicted"/>
<feature type="region of interest" description="Disordered" evidence="1">
    <location>
        <begin position="1"/>
        <end position="21"/>
    </location>
</feature>
<evidence type="ECO:0000259" key="3">
    <source>
        <dbReference type="SMART" id="SM01293"/>
    </source>
</evidence>
<dbReference type="InterPro" id="IPR012486">
    <property type="entry name" value="Far11/STRP_N"/>
</dbReference>
<dbReference type="OMA" id="KMTRAMR"/>
<dbReference type="InterPro" id="IPR040185">
    <property type="entry name" value="Far11/STRP"/>
</dbReference>
<dbReference type="STRING" id="1344416.A0A138ZWX7"/>
<feature type="region of interest" description="Disordered" evidence="1">
    <location>
        <begin position="36"/>
        <end position="158"/>
    </location>
</feature>
<dbReference type="Pfam" id="PF07923">
    <property type="entry name" value="N1221"/>
    <property type="match status" value="1"/>
</dbReference>
<dbReference type="InterPro" id="IPR021819">
    <property type="entry name" value="Far11/STRP_C"/>
</dbReference>
<gene>
    <name evidence="4" type="ORF">M427DRAFT_64968</name>
</gene>
<dbReference type="AlphaFoldDB" id="A0A138ZWX7"/>
<dbReference type="SMART" id="SM01292">
    <property type="entry name" value="N1221"/>
    <property type="match status" value="1"/>
</dbReference>
<dbReference type="GO" id="GO:0005829">
    <property type="term" value="C:cytosol"/>
    <property type="evidence" value="ECO:0007669"/>
    <property type="project" value="TreeGrafter"/>
</dbReference>
<feature type="region of interest" description="Disordered" evidence="1">
    <location>
        <begin position="647"/>
        <end position="681"/>
    </location>
</feature>
<feature type="domain" description="Far11/STRP N-terminal" evidence="2">
    <location>
        <begin position="175"/>
        <end position="462"/>
    </location>
</feature>
<evidence type="ECO:0000313" key="4">
    <source>
        <dbReference type="EMBL" id="KXS08961.1"/>
    </source>
</evidence>
<feature type="compositionally biased region" description="Low complexity" evidence="1">
    <location>
        <begin position="665"/>
        <end position="675"/>
    </location>
</feature>
<dbReference type="Proteomes" id="UP000070544">
    <property type="component" value="Unassembled WGS sequence"/>
</dbReference>
<feature type="compositionally biased region" description="Basic and acidic residues" evidence="1">
    <location>
        <begin position="89"/>
        <end position="99"/>
    </location>
</feature>
<accession>A0A138ZWX7</accession>
<dbReference type="OrthoDB" id="18234at2759"/>
<feature type="compositionally biased region" description="Polar residues" evidence="1">
    <location>
        <begin position="831"/>
        <end position="840"/>
    </location>
</feature>
<name>A0A138ZWX7_GONPJ</name>
<feature type="compositionally biased region" description="Low complexity" evidence="1">
    <location>
        <begin position="38"/>
        <end position="63"/>
    </location>
</feature>
<evidence type="ECO:0000256" key="1">
    <source>
        <dbReference type="SAM" id="MobiDB-lite"/>
    </source>
</evidence>
<protein>
    <recommendedName>
        <fullName evidence="6">N1221-domain-containing protein</fullName>
    </recommendedName>
</protein>
<feature type="domain" description="Far11/STRP C-terminal" evidence="3">
    <location>
        <begin position="502"/>
        <end position="1034"/>
    </location>
</feature>
<dbReference type="Pfam" id="PF11882">
    <property type="entry name" value="DUF3402"/>
    <property type="match status" value="1"/>
</dbReference>
<dbReference type="EMBL" id="KQ965908">
    <property type="protein sequence ID" value="KXS08961.1"/>
    <property type="molecule type" value="Genomic_DNA"/>
</dbReference>
<sequence length="1082" mass="118374">MATTTENKGGLHLPPPAKAPPIKRFTTILNASQLYARSTSPAQSLPSTSPQSLSPSFVRAAVGTGAGSGSGGTTSSASFTADEVSPTALRERSMEHAEETIYPGAESRASSFDPDDGDATPVPTRTVSSSQIDERNPSPPPVRGGSAGAQPSGGPESLTLTDLQRLVKLAAKSKAPLYDFTYADTDEIQHEVDEFYNYQDGPHVQDGRALFERVFDGKWTETAEPDQLIFVSCILEDLESRDVDRRCAAAKILQYISQGTFAETSTVAAHVDLIIRNTRLLRKANSLPYLYAALRLVSATLDKLVHEAQPSPVDPAGSHVADFVGPHQGALDSANVEVGIYLSVMYMIVAGCTGEEGFGRELVETDPPVVAFLFGLVARLAEGNRKHYPVKKLLLLTWKTMLATLGGTERMLGIKAVARQQTHLPPSNPDNMYAKADPQEYLQFLNDTTSRYPSVYLPSLADLTGLVLPWDYFPRPPNSGQQVVQPVLLALPAVPSGNPGVPPSLRQAVESYRRNMHVRLSDLQIARERERAAKVSMLRDAMGPYVGPNGAVMEYGAGKRKDDDFDDLEGGSLPVSKKSSNKVQAAAGMDELTVEAEDRYADSIETDAEFLEREEIVYRHILRLLPLCITTLVRLLYYVNIGQQQANLSGPGAAQTRDGTEEASDSTAASSEQAALPGQDRKEYVDRMDLQRHKEVVTKAVSAILVLLLKHGKLGHALHFEHICQLLHDNNCAILILKMLSTWFQNPNAGAGNDGSKSPAPGSAAANAAQGGAGMAAAWLAARENVNELNFFWFCRNSPDQEDGLSTFAGGENSAVGSQHSKTDVPPSPGSGPTQLSQQQSGSLFAQTGSSLLIPALAPQNAQRFQPSCWRNFFTSINLLRVLQKLTKRKYNRVLSLVQWKASAVLKRVLKVNHLAVQLYALKLLKSQLPYLGRKWRTSNMRVITAIYLHIRPDLKDDNLCCDMDVDNDDTQAQEQHLRLLVAQFHAQKYPDSISEAGAPAAERQAEDYPLELDGHQGTYTEALSLDDNFTENYEHWLNDEVYQRNNSEIRAMFGSQQDDDDEGGRSDIFNQRLMIDEVDGF</sequence>
<evidence type="ECO:0008006" key="6">
    <source>
        <dbReference type="Google" id="ProtNLM"/>
    </source>
</evidence>
<evidence type="ECO:0000259" key="2">
    <source>
        <dbReference type="SMART" id="SM01292"/>
    </source>
</evidence>
<dbReference type="SMART" id="SM01293">
    <property type="entry name" value="DUF3402"/>
    <property type="match status" value="1"/>
</dbReference>